<evidence type="ECO:0000313" key="3">
    <source>
        <dbReference type="EMBL" id="CAL1540847.1"/>
    </source>
</evidence>
<proteinExistence type="predicted"/>
<dbReference type="Gene3D" id="1.10.287.1490">
    <property type="match status" value="1"/>
</dbReference>
<dbReference type="AlphaFoldDB" id="A0AAV2I7T6"/>
<evidence type="ECO:0000313" key="4">
    <source>
        <dbReference type="Proteomes" id="UP001497497"/>
    </source>
</evidence>
<organism evidence="3 4">
    <name type="scientific">Lymnaea stagnalis</name>
    <name type="common">Great pond snail</name>
    <name type="synonym">Helix stagnalis</name>
    <dbReference type="NCBI Taxonomy" id="6523"/>
    <lineage>
        <taxon>Eukaryota</taxon>
        <taxon>Metazoa</taxon>
        <taxon>Spiralia</taxon>
        <taxon>Lophotrochozoa</taxon>
        <taxon>Mollusca</taxon>
        <taxon>Gastropoda</taxon>
        <taxon>Heterobranchia</taxon>
        <taxon>Euthyneura</taxon>
        <taxon>Panpulmonata</taxon>
        <taxon>Hygrophila</taxon>
        <taxon>Lymnaeoidea</taxon>
        <taxon>Lymnaeidae</taxon>
        <taxon>Lymnaea</taxon>
    </lineage>
</organism>
<feature type="region of interest" description="Disordered" evidence="2">
    <location>
        <begin position="290"/>
        <end position="311"/>
    </location>
</feature>
<sequence length="327" mass="37759">MASRELTKLKPKTIQVNGKALSTKTELSNASLYGSNAAAAWSSEPTSPTEPSAVEQIMDINRRLVSQIETLRLKVEVDTRHHETTKSKLISSNKDILQTRELEIQNLKSDLKSKEDAVKTLAEQNTKKGVEIKRLQEHIEELRKDVMSSKTYADEIQKQLDQLNKDKHDLESGAAYKEKDDQIKKLEHEVTTLKQNLQTLERELTKAKEKISQQGAILRFAEHDRENTRIQFKEELAKVSLTMRNEIEKLRDVMRQQWEEMRELREQNESMRSDIKEIRELLVETHRAEKHVADASKPEVHSSYPYGPTLPALSNKTRRVVLTKKKS</sequence>
<feature type="coiled-coil region" evidence="1">
    <location>
        <begin position="247"/>
        <end position="281"/>
    </location>
</feature>
<accession>A0AAV2I7T6</accession>
<name>A0AAV2I7T6_LYMST</name>
<evidence type="ECO:0000256" key="1">
    <source>
        <dbReference type="SAM" id="Coils"/>
    </source>
</evidence>
<reference evidence="3 4" key="1">
    <citation type="submission" date="2024-04" db="EMBL/GenBank/DDBJ databases">
        <authorList>
            <consortium name="Genoscope - CEA"/>
            <person name="William W."/>
        </authorList>
    </citation>
    <scope>NUCLEOTIDE SEQUENCE [LARGE SCALE GENOMIC DNA]</scope>
</reference>
<gene>
    <name evidence="3" type="ORF">GSLYS_00014496001</name>
</gene>
<feature type="coiled-coil region" evidence="1">
    <location>
        <begin position="97"/>
        <end position="217"/>
    </location>
</feature>
<comment type="caution">
    <text evidence="3">The sequence shown here is derived from an EMBL/GenBank/DDBJ whole genome shotgun (WGS) entry which is preliminary data.</text>
</comment>
<dbReference type="EMBL" id="CAXITT010000402">
    <property type="protein sequence ID" value="CAL1540847.1"/>
    <property type="molecule type" value="Genomic_DNA"/>
</dbReference>
<feature type="compositionally biased region" description="Basic and acidic residues" evidence="2">
    <location>
        <begin position="290"/>
        <end position="300"/>
    </location>
</feature>
<keyword evidence="1" id="KW-0175">Coiled coil</keyword>
<protein>
    <submittedName>
        <fullName evidence="3">Uncharacterized protein</fullName>
    </submittedName>
</protein>
<evidence type="ECO:0000256" key="2">
    <source>
        <dbReference type="SAM" id="MobiDB-lite"/>
    </source>
</evidence>
<dbReference type="Proteomes" id="UP001497497">
    <property type="component" value="Unassembled WGS sequence"/>
</dbReference>
<keyword evidence="4" id="KW-1185">Reference proteome</keyword>